<reference evidence="2 3" key="1">
    <citation type="submission" date="2015-09" db="EMBL/GenBank/DDBJ databases">
        <authorList>
            <consortium name="Pathogen Informatics"/>
        </authorList>
    </citation>
    <scope>NUCLEOTIDE SEQUENCE [LARGE SCALE GENOMIC DNA]</scope>
    <source>
        <strain evidence="2 3">2789STDY5608850</strain>
    </source>
</reference>
<organism evidence="2 3">
    <name type="scientific">Hungatella hathewayi</name>
    <dbReference type="NCBI Taxonomy" id="154046"/>
    <lineage>
        <taxon>Bacteria</taxon>
        <taxon>Bacillati</taxon>
        <taxon>Bacillota</taxon>
        <taxon>Clostridia</taxon>
        <taxon>Lachnospirales</taxon>
        <taxon>Lachnospiraceae</taxon>
        <taxon>Hungatella</taxon>
    </lineage>
</organism>
<gene>
    <name evidence="2" type="ORF">ERS852407_05271</name>
</gene>
<evidence type="ECO:0000259" key="1">
    <source>
        <dbReference type="Pfam" id="PF13485"/>
    </source>
</evidence>
<dbReference type="EMBL" id="CYZE01000021">
    <property type="protein sequence ID" value="CUP20227.1"/>
    <property type="molecule type" value="Genomic_DNA"/>
</dbReference>
<proteinExistence type="predicted"/>
<protein>
    <recommendedName>
        <fullName evidence="1">Peptidase MA-like domain-containing protein</fullName>
    </recommendedName>
</protein>
<name>A0A174LCG8_9FIRM</name>
<feature type="domain" description="Peptidase MA-like" evidence="1">
    <location>
        <begin position="36"/>
        <end position="197"/>
    </location>
</feature>
<accession>A0A174LCG8</accession>
<dbReference type="AlphaFoldDB" id="A0A174LCG8"/>
<evidence type="ECO:0000313" key="2">
    <source>
        <dbReference type="EMBL" id="CUP20227.1"/>
    </source>
</evidence>
<dbReference type="Proteomes" id="UP000095651">
    <property type="component" value="Unassembled WGS sequence"/>
</dbReference>
<dbReference type="RefSeq" id="WP_055659701.1">
    <property type="nucleotide sequence ID" value="NZ_CABIXC010000021.1"/>
</dbReference>
<dbReference type="InterPro" id="IPR039568">
    <property type="entry name" value="Peptidase_MA-like_dom"/>
</dbReference>
<evidence type="ECO:0000313" key="3">
    <source>
        <dbReference type="Proteomes" id="UP000095651"/>
    </source>
</evidence>
<dbReference type="Pfam" id="PF13485">
    <property type="entry name" value="Peptidase_MA_2"/>
    <property type="match status" value="1"/>
</dbReference>
<sequence>MDFVCESRHFIVEYHESERTCVEEVLNLLEERYSDITEKTGRELKQKTTVKICSDRAELNQALGIEDAPEWIRGGIAAGKTVIASPLNPPPGSNYKQVINTVVHEFTHVLIKEINAHIPRWLDEGIASYEGKDNHEAWIRNTVSEGLKNNRVPALADLDTGADFQEFFRRDGYQYSYTVVEYVTARYGYGKLMELVRRPEKLEETLQMTEEEFYRSWVAYLEDNYGTDADERQE</sequence>